<feature type="region of interest" description="Disordered" evidence="1">
    <location>
        <begin position="1"/>
        <end position="88"/>
    </location>
</feature>
<reference evidence="2" key="1">
    <citation type="journal article" date="2012" name="Nature">
        <title>The tomato genome sequence provides insights into fleshy fruit evolution.</title>
        <authorList>
            <consortium name="Tomato Genome Consortium"/>
        </authorList>
    </citation>
    <scope>NUCLEOTIDE SEQUENCE [LARGE SCALE GENOMIC DNA]</scope>
    <source>
        <strain evidence="2">cv. Heinz 1706</strain>
    </source>
</reference>
<keyword evidence="3" id="KW-1185">Reference proteome</keyword>
<dbReference type="Gramene" id="Solyc04g011710.1.1">
    <property type="protein sequence ID" value="Solyc04g011710.1.1.1"/>
    <property type="gene ID" value="Solyc04g011710.1"/>
</dbReference>
<feature type="compositionally biased region" description="Polar residues" evidence="1">
    <location>
        <begin position="59"/>
        <end position="81"/>
    </location>
</feature>
<dbReference type="EnsemblPlants" id="Solyc04g011710.1.1">
    <property type="protein sequence ID" value="Solyc04g011710.1.1.1"/>
    <property type="gene ID" value="Solyc04g011710.1"/>
</dbReference>
<feature type="compositionally biased region" description="Pro residues" evidence="1">
    <location>
        <begin position="1"/>
        <end position="16"/>
    </location>
</feature>
<accession>A0A3Q7FZA5</accession>
<dbReference type="PaxDb" id="4081-Solyc04g011710.1.1"/>
<dbReference type="InParanoid" id="A0A3Q7FZA5"/>
<evidence type="ECO:0000256" key="1">
    <source>
        <dbReference type="SAM" id="MobiDB-lite"/>
    </source>
</evidence>
<evidence type="ECO:0000313" key="2">
    <source>
        <dbReference type="EnsemblPlants" id="Solyc04g011710.1.1.1"/>
    </source>
</evidence>
<organism evidence="2">
    <name type="scientific">Solanum lycopersicum</name>
    <name type="common">Tomato</name>
    <name type="synonym">Lycopersicon esculentum</name>
    <dbReference type="NCBI Taxonomy" id="4081"/>
    <lineage>
        <taxon>Eukaryota</taxon>
        <taxon>Viridiplantae</taxon>
        <taxon>Streptophyta</taxon>
        <taxon>Embryophyta</taxon>
        <taxon>Tracheophyta</taxon>
        <taxon>Spermatophyta</taxon>
        <taxon>Magnoliopsida</taxon>
        <taxon>eudicotyledons</taxon>
        <taxon>Gunneridae</taxon>
        <taxon>Pentapetalae</taxon>
        <taxon>asterids</taxon>
        <taxon>lamiids</taxon>
        <taxon>Solanales</taxon>
        <taxon>Solanaceae</taxon>
        <taxon>Solanoideae</taxon>
        <taxon>Solaneae</taxon>
        <taxon>Solanum</taxon>
        <taxon>Solanum subgen. Lycopersicon</taxon>
    </lineage>
</organism>
<feature type="compositionally biased region" description="Basic and acidic residues" evidence="1">
    <location>
        <begin position="29"/>
        <end position="42"/>
    </location>
</feature>
<dbReference type="AlphaFoldDB" id="A0A3Q7FZA5"/>
<dbReference type="Proteomes" id="UP000004994">
    <property type="component" value="Chromosome 4"/>
</dbReference>
<name>A0A3Q7FZA5_SOLLC</name>
<sequence>MPQSSPPTRPVSPSPNPHSITPHTRPPSKNRDAETQKKRENSQKTQPFASPPHAFLENPLTQTRPSDGNPASPTRAWTSHNGHLPAKQ</sequence>
<protein>
    <submittedName>
        <fullName evidence="2">Uncharacterized protein</fullName>
    </submittedName>
</protein>
<reference evidence="2" key="2">
    <citation type="submission" date="2019-01" db="UniProtKB">
        <authorList>
            <consortium name="EnsemblPlants"/>
        </authorList>
    </citation>
    <scope>IDENTIFICATION</scope>
    <source>
        <strain evidence="2">cv. Heinz 1706</strain>
    </source>
</reference>
<proteinExistence type="predicted"/>
<evidence type="ECO:0000313" key="3">
    <source>
        <dbReference type="Proteomes" id="UP000004994"/>
    </source>
</evidence>